<keyword evidence="3" id="KW-1185">Reference proteome</keyword>
<accession>A0ABQ3NQW7</accession>
<proteinExistence type="predicted"/>
<protein>
    <submittedName>
        <fullName evidence="2">Uncharacterized protein</fullName>
    </submittedName>
</protein>
<reference evidence="3" key="1">
    <citation type="submission" date="2020-09" db="EMBL/GenBank/DDBJ databases">
        <title>Whole genome shotgun sequence of Streptomyces cinnamonensis NBRC 15873.</title>
        <authorList>
            <person name="Komaki H."/>
            <person name="Tamura T."/>
        </authorList>
    </citation>
    <scope>NUCLEOTIDE SEQUENCE [LARGE SCALE GENOMIC DNA]</scope>
    <source>
        <strain evidence="3">NBRC 15873</strain>
    </source>
</reference>
<evidence type="ECO:0000256" key="1">
    <source>
        <dbReference type="SAM" id="MobiDB-lite"/>
    </source>
</evidence>
<dbReference type="EMBL" id="BNDV01000010">
    <property type="protein sequence ID" value="GHI15122.1"/>
    <property type="molecule type" value="Genomic_DNA"/>
</dbReference>
<organism evidence="2 3">
    <name type="scientific">Streptomyces virginiae</name>
    <name type="common">Streptomyces cinnamonensis</name>
    <dbReference type="NCBI Taxonomy" id="1961"/>
    <lineage>
        <taxon>Bacteria</taxon>
        <taxon>Bacillati</taxon>
        <taxon>Actinomycetota</taxon>
        <taxon>Actinomycetes</taxon>
        <taxon>Kitasatosporales</taxon>
        <taxon>Streptomycetaceae</taxon>
        <taxon>Streptomyces</taxon>
    </lineage>
</organism>
<evidence type="ECO:0000313" key="2">
    <source>
        <dbReference type="EMBL" id="GHI15122.1"/>
    </source>
</evidence>
<sequence length="64" mass="6805">MAMPHPINGRHDRQDSKLSQAAATVGIDLSAWDQGPVSSGCGERGRAQHVVREVWAGAASRAPR</sequence>
<comment type="caution">
    <text evidence="2">The sequence shown here is derived from an EMBL/GenBank/DDBJ whole genome shotgun (WGS) entry which is preliminary data.</text>
</comment>
<gene>
    <name evidence="2" type="ORF">Scinn_45850</name>
</gene>
<feature type="region of interest" description="Disordered" evidence="1">
    <location>
        <begin position="1"/>
        <end position="20"/>
    </location>
</feature>
<dbReference type="Proteomes" id="UP000660554">
    <property type="component" value="Unassembled WGS sequence"/>
</dbReference>
<name>A0ABQ3NQW7_STRVG</name>
<evidence type="ECO:0000313" key="3">
    <source>
        <dbReference type="Proteomes" id="UP000660554"/>
    </source>
</evidence>